<dbReference type="AlphaFoldDB" id="A0A485MWG5"/>
<evidence type="ECO:0000313" key="2">
    <source>
        <dbReference type="Proteomes" id="UP000386466"/>
    </source>
</evidence>
<dbReference type="EMBL" id="CAAGRJ010006350">
    <property type="protein sequence ID" value="VFV24324.1"/>
    <property type="molecule type" value="Genomic_DNA"/>
</dbReference>
<dbReference type="Proteomes" id="UP000386466">
    <property type="component" value="Unassembled WGS sequence"/>
</dbReference>
<name>A0A485MWG5_LYNPA</name>
<proteinExistence type="predicted"/>
<sequence>MPGTCRQLMPQPFVLDALYLLLDVPVPKLCPVNMQLYSAHEKQQLYSAHEKQQLAASWSPCFPTP</sequence>
<evidence type="ECO:0000313" key="1">
    <source>
        <dbReference type="EMBL" id="VFV24324.1"/>
    </source>
</evidence>
<keyword evidence="2" id="KW-1185">Reference proteome</keyword>
<accession>A0A485MWG5</accession>
<gene>
    <name evidence="1" type="ORF">LYPA_23C020932</name>
</gene>
<protein>
    <submittedName>
        <fullName evidence="1">Uncharacterized protein</fullName>
    </submittedName>
</protein>
<reference evidence="1 2" key="1">
    <citation type="submission" date="2019-01" db="EMBL/GenBank/DDBJ databases">
        <authorList>
            <person name="Alioto T."/>
            <person name="Alioto T."/>
        </authorList>
    </citation>
    <scope>NUCLEOTIDE SEQUENCE [LARGE SCALE GENOMIC DNA]</scope>
</reference>
<organism evidence="1 2">
    <name type="scientific">Lynx pardinus</name>
    <name type="common">Iberian lynx</name>
    <name type="synonym">Felis pardina</name>
    <dbReference type="NCBI Taxonomy" id="191816"/>
    <lineage>
        <taxon>Eukaryota</taxon>
        <taxon>Metazoa</taxon>
        <taxon>Chordata</taxon>
        <taxon>Craniata</taxon>
        <taxon>Vertebrata</taxon>
        <taxon>Euteleostomi</taxon>
        <taxon>Mammalia</taxon>
        <taxon>Eutheria</taxon>
        <taxon>Laurasiatheria</taxon>
        <taxon>Carnivora</taxon>
        <taxon>Feliformia</taxon>
        <taxon>Felidae</taxon>
        <taxon>Felinae</taxon>
        <taxon>Lynx</taxon>
    </lineage>
</organism>